<dbReference type="EMBL" id="ML986581">
    <property type="protein sequence ID" value="KAF2269932.1"/>
    <property type="molecule type" value="Genomic_DNA"/>
</dbReference>
<proteinExistence type="predicted"/>
<organism evidence="1 2">
    <name type="scientific">Lojkania enalia</name>
    <dbReference type="NCBI Taxonomy" id="147567"/>
    <lineage>
        <taxon>Eukaryota</taxon>
        <taxon>Fungi</taxon>
        <taxon>Dikarya</taxon>
        <taxon>Ascomycota</taxon>
        <taxon>Pezizomycotina</taxon>
        <taxon>Dothideomycetes</taxon>
        <taxon>Pleosporomycetidae</taxon>
        <taxon>Pleosporales</taxon>
        <taxon>Pleosporales incertae sedis</taxon>
        <taxon>Lojkania</taxon>
    </lineage>
</organism>
<evidence type="ECO:0000313" key="2">
    <source>
        <dbReference type="Proteomes" id="UP000800093"/>
    </source>
</evidence>
<reference evidence="2" key="1">
    <citation type="journal article" date="2020" name="Stud. Mycol.">
        <title>101 Dothideomycetes genomes: A test case for predicting lifestyles and emergence of pathogens.</title>
        <authorList>
            <person name="Haridas S."/>
            <person name="Albert R."/>
            <person name="Binder M."/>
            <person name="Bloem J."/>
            <person name="LaButti K."/>
            <person name="Salamov A."/>
            <person name="Andreopoulos B."/>
            <person name="Baker S."/>
            <person name="Barry K."/>
            <person name="Bills G."/>
            <person name="Bluhm B."/>
            <person name="Cannon C."/>
            <person name="Castanera R."/>
            <person name="Culley D."/>
            <person name="Daum C."/>
            <person name="Ezra D."/>
            <person name="Gonzalez J."/>
            <person name="Henrissat B."/>
            <person name="Kuo A."/>
            <person name="Liang C."/>
            <person name="Lipzen A."/>
            <person name="Lutzoni F."/>
            <person name="Magnuson J."/>
            <person name="Mondo S."/>
            <person name="Nolan M."/>
            <person name="Ohm R."/>
            <person name="Pangilinan J."/>
            <person name="Park H.-J."/>
            <person name="Ramirez L."/>
            <person name="Alfaro M."/>
            <person name="Sun H."/>
            <person name="Tritt A."/>
            <person name="Yoshinaga Y."/>
            <person name="Zwiers L.-H."/>
            <person name="Turgeon B."/>
            <person name="Goodwin S."/>
            <person name="Spatafora J."/>
            <person name="Crous P."/>
            <person name="Grigoriev I."/>
        </authorList>
    </citation>
    <scope>NUCLEOTIDE SEQUENCE [LARGE SCALE GENOMIC DNA]</scope>
    <source>
        <strain evidence="2">CBS 304.66</strain>
    </source>
</reference>
<protein>
    <submittedName>
        <fullName evidence="1">Uncharacterized protein</fullName>
    </submittedName>
</protein>
<dbReference type="Proteomes" id="UP000800093">
    <property type="component" value="Unassembled WGS sequence"/>
</dbReference>
<evidence type="ECO:0000313" key="1">
    <source>
        <dbReference type="EMBL" id="KAF2269932.1"/>
    </source>
</evidence>
<sequence>MLKECLLYVIGCEALKIVHQDRPRKDSRQRRTAMELVAVVTGIVATYYLRGRIATRQHVKCRSRGRPHYELLRGAIPRWSLLSIVRS</sequence>
<dbReference type="AlphaFoldDB" id="A0A9P4TQ55"/>
<accession>A0A9P4TQ55</accession>
<gene>
    <name evidence="1" type="ORF">CC78DRAFT_243859</name>
</gene>
<name>A0A9P4TQ55_9PLEO</name>
<comment type="caution">
    <text evidence="1">The sequence shown here is derived from an EMBL/GenBank/DDBJ whole genome shotgun (WGS) entry which is preliminary data.</text>
</comment>
<keyword evidence="2" id="KW-1185">Reference proteome</keyword>